<dbReference type="EMBL" id="VUNL01000001">
    <property type="protein sequence ID" value="MSV23741.1"/>
    <property type="molecule type" value="Genomic_DNA"/>
</dbReference>
<dbReference type="Gene3D" id="3.40.50.150">
    <property type="entry name" value="Vaccinia Virus protein VP39"/>
    <property type="match status" value="1"/>
</dbReference>
<dbReference type="PANTHER" id="PTHR43591:SF24">
    <property type="entry name" value="2-METHOXY-6-POLYPRENYL-1,4-BENZOQUINOL METHYLASE, MITOCHONDRIAL"/>
    <property type="match status" value="1"/>
</dbReference>
<dbReference type="InterPro" id="IPR041698">
    <property type="entry name" value="Methyltransf_25"/>
</dbReference>
<evidence type="ECO:0000313" key="2">
    <source>
        <dbReference type="EMBL" id="MSV23741.1"/>
    </source>
</evidence>
<evidence type="ECO:0000313" key="3">
    <source>
        <dbReference type="Proteomes" id="UP000430222"/>
    </source>
</evidence>
<dbReference type="InterPro" id="IPR029063">
    <property type="entry name" value="SAM-dependent_MTases_sf"/>
</dbReference>
<comment type="caution">
    <text evidence="2">The sequence shown here is derived from an EMBL/GenBank/DDBJ whole genome shotgun (WGS) entry which is preliminary data.</text>
</comment>
<evidence type="ECO:0000259" key="1">
    <source>
        <dbReference type="Pfam" id="PF13649"/>
    </source>
</evidence>
<sequence length="228" mass="25711">MSVQRDAVVRKAYRRVGIRASRYDGMMTNSSFLGRMALRLFWGLSEANYHKYITQAFRGIPAGFDGKMLEVPVGTGALSLPVYRDLPGADITCLDFSEEMLSKARERAAAMNLFRLKFLAGDVGRLPFADNTFDLVLSINGFHAFPDKPAAFRETRRVLKKNGILTGCVYISGQNAVTDWFVKTFCSYRGYFTPPFDTLDSLQDKLRLLYQEVQVTNIGSFACFTCQR</sequence>
<protein>
    <submittedName>
        <fullName evidence="2">Class I SAM-dependent methyltransferase</fullName>
    </submittedName>
</protein>
<dbReference type="AlphaFoldDB" id="A0A6I2UVQ1"/>
<keyword evidence="2" id="KW-0808">Transferase</keyword>
<dbReference type="PANTHER" id="PTHR43591">
    <property type="entry name" value="METHYLTRANSFERASE"/>
    <property type="match status" value="1"/>
</dbReference>
<proteinExistence type="predicted"/>
<organism evidence="2 3">
    <name type="scientific">Selenomonas montiformis</name>
    <dbReference type="NCBI Taxonomy" id="2652285"/>
    <lineage>
        <taxon>Bacteria</taxon>
        <taxon>Bacillati</taxon>
        <taxon>Bacillota</taxon>
        <taxon>Negativicutes</taxon>
        <taxon>Selenomonadales</taxon>
        <taxon>Selenomonadaceae</taxon>
        <taxon>Selenomonas</taxon>
    </lineage>
</organism>
<dbReference type="CDD" id="cd02440">
    <property type="entry name" value="AdoMet_MTases"/>
    <property type="match status" value="1"/>
</dbReference>
<name>A0A6I2UVQ1_9FIRM</name>
<feature type="domain" description="Methyltransferase" evidence="1">
    <location>
        <begin position="69"/>
        <end position="163"/>
    </location>
</feature>
<dbReference type="Proteomes" id="UP000430222">
    <property type="component" value="Unassembled WGS sequence"/>
</dbReference>
<reference evidence="2 3" key="1">
    <citation type="submission" date="2019-08" db="EMBL/GenBank/DDBJ databases">
        <title>In-depth cultivation of the pig gut microbiome towards novel bacterial diversity and tailored functional studies.</title>
        <authorList>
            <person name="Wylensek D."/>
            <person name="Hitch T.C.A."/>
            <person name="Clavel T."/>
        </authorList>
    </citation>
    <scope>NUCLEOTIDE SEQUENCE [LARGE SCALE GENOMIC DNA]</scope>
    <source>
        <strain evidence="3">WCA-380-WT-3B3</strain>
    </source>
</reference>
<keyword evidence="3" id="KW-1185">Reference proteome</keyword>
<keyword evidence="2" id="KW-0489">Methyltransferase</keyword>
<dbReference type="Pfam" id="PF13649">
    <property type="entry name" value="Methyltransf_25"/>
    <property type="match status" value="1"/>
</dbReference>
<dbReference type="SUPFAM" id="SSF53335">
    <property type="entry name" value="S-adenosyl-L-methionine-dependent methyltransferases"/>
    <property type="match status" value="1"/>
</dbReference>
<accession>A0A6I2UVQ1</accession>
<dbReference type="GO" id="GO:0008168">
    <property type="term" value="F:methyltransferase activity"/>
    <property type="evidence" value="ECO:0007669"/>
    <property type="project" value="UniProtKB-KW"/>
</dbReference>
<gene>
    <name evidence="2" type="ORF">FYJ78_00740</name>
</gene>
<dbReference type="GO" id="GO:0032259">
    <property type="term" value="P:methylation"/>
    <property type="evidence" value="ECO:0007669"/>
    <property type="project" value="UniProtKB-KW"/>
</dbReference>